<organism evidence="2 3">
    <name type="scientific">Puccinia graminis f. sp. tritici</name>
    <dbReference type="NCBI Taxonomy" id="56615"/>
    <lineage>
        <taxon>Eukaryota</taxon>
        <taxon>Fungi</taxon>
        <taxon>Dikarya</taxon>
        <taxon>Basidiomycota</taxon>
        <taxon>Pucciniomycotina</taxon>
        <taxon>Pucciniomycetes</taxon>
        <taxon>Pucciniales</taxon>
        <taxon>Pucciniaceae</taxon>
        <taxon>Puccinia</taxon>
    </lineage>
</organism>
<feature type="domain" description="UBC core" evidence="1">
    <location>
        <begin position="52"/>
        <end position="102"/>
    </location>
</feature>
<evidence type="ECO:0000313" key="3">
    <source>
        <dbReference type="Proteomes" id="UP000324748"/>
    </source>
</evidence>
<dbReference type="OrthoDB" id="9984419at2759"/>
<evidence type="ECO:0000313" key="2">
    <source>
        <dbReference type="EMBL" id="KAA1119906.1"/>
    </source>
</evidence>
<reference evidence="2 3" key="1">
    <citation type="submission" date="2019-05" db="EMBL/GenBank/DDBJ databases">
        <title>Emergence of the Ug99 lineage of the wheat stem rust pathogen through somatic hybridization.</title>
        <authorList>
            <person name="Li F."/>
            <person name="Upadhyaya N.M."/>
            <person name="Sperschneider J."/>
            <person name="Matny O."/>
            <person name="Nguyen-Phuc H."/>
            <person name="Mago R."/>
            <person name="Raley C."/>
            <person name="Miller M.E."/>
            <person name="Silverstein K.A.T."/>
            <person name="Henningsen E."/>
            <person name="Hirsch C.D."/>
            <person name="Visser B."/>
            <person name="Pretorius Z.A."/>
            <person name="Steffenson B.J."/>
            <person name="Schwessinger B."/>
            <person name="Dodds P.N."/>
            <person name="Figueroa M."/>
        </authorList>
    </citation>
    <scope>NUCLEOTIDE SEQUENCE [LARGE SCALE GENOMIC DNA]</scope>
    <source>
        <strain evidence="2">21-0</strain>
    </source>
</reference>
<dbReference type="Proteomes" id="UP000324748">
    <property type="component" value="Unassembled WGS sequence"/>
</dbReference>
<keyword evidence="3" id="KW-1185">Reference proteome</keyword>
<proteinExistence type="predicted"/>
<dbReference type="SUPFAM" id="SSF54495">
    <property type="entry name" value="UBC-like"/>
    <property type="match status" value="1"/>
</dbReference>
<dbReference type="InterPro" id="IPR016135">
    <property type="entry name" value="UBQ-conjugating_enzyme/RWD"/>
</dbReference>
<dbReference type="EMBL" id="VSWC01000001">
    <property type="protein sequence ID" value="KAA1119906.1"/>
    <property type="molecule type" value="Genomic_DNA"/>
</dbReference>
<gene>
    <name evidence="2" type="primary">UBC2_3</name>
    <name evidence="2" type="ORF">PGT21_036050</name>
</gene>
<comment type="caution">
    <text evidence="2">The sequence shown here is derived from an EMBL/GenBank/DDBJ whole genome shotgun (WGS) entry which is preliminary data.</text>
</comment>
<sequence>MRLAMAFMVAVICPPIQQPKTLHLTTITNTISPHRDRTSSQAQEEKYKISTASRRRLIWDFKRLSSDPPGGISGAPCPDNIMIWNTVIFGPAIHHLKMEPFD</sequence>
<accession>A0A5B0R322</accession>
<dbReference type="AlphaFoldDB" id="A0A5B0R322"/>
<dbReference type="Gene3D" id="3.10.110.10">
    <property type="entry name" value="Ubiquitin Conjugating Enzyme"/>
    <property type="match status" value="1"/>
</dbReference>
<dbReference type="PROSITE" id="PS50127">
    <property type="entry name" value="UBC_2"/>
    <property type="match status" value="1"/>
</dbReference>
<protein>
    <submittedName>
        <fullName evidence="2">Ubiquitin-conjugating enzyme E2 2</fullName>
    </submittedName>
</protein>
<dbReference type="InterPro" id="IPR000608">
    <property type="entry name" value="UBC"/>
</dbReference>
<name>A0A5B0R322_PUCGR</name>
<evidence type="ECO:0000259" key="1">
    <source>
        <dbReference type="PROSITE" id="PS50127"/>
    </source>
</evidence>